<evidence type="ECO:0000313" key="12">
    <source>
        <dbReference type="EMBL" id="AKG65089.1"/>
    </source>
</evidence>
<gene>
    <name evidence="12" type="primary">ND4L</name>
</gene>
<dbReference type="Pfam" id="PF00420">
    <property type="entry name" value="Oxidored_q2"/>
    <property type="match status" value="1"/>
</dbReference>
<protein>
    <recommendedName>
        <fullName evidence="3">NADH-ubiquinone oxidoreductase chain 4L</fullName>
    </recommendedName>
    <alternativeName>
        <fullName evidence="9">NADH dehydrogenase subunit 4L</fullName>
    </alternativeName>
</protein>
<evidence type="ECO:0000256" key="10">
    <source>
        <dbReference type="ARBA" id="ARBA00049551"/>
    </source>
</evidence>
<evidence type="ECO:0000256" key="6">
    <source>
        <dbReference type="ARBA" id="ARBA00022989"/>
    </source>
</evidence>
<evidence type="ECO:0000256" key="8">
    <source>
        <dbReference type="ARBA" id="ARBA00023136"/>
    </source>
</evidence>
<keyword evidence="4 11" id="KW-0812">Transmembrane</keyword>
<dbReference type="Gene3D" id="1.10.287.3510">
    <property type="match status" value="1"/>
</dbReference>
<evidence type="ECO:0000256" key="4">
    <source>
        <dbReference type="ARBA" id="ARBA00022692"/>
    </source>
</evidence>
<feature type="transmembrane region" description="Helical" evidence="11">
    <location>
        <begin position="21"/>
        <end position="45"/>
    </location>
</feature>
<comment type="catalytic activity">
    <reaction evidence="10">
        <text>a ubiquinone + NADH + 5 H(+)(in) = a ubiquinol + NAD(+) + 4 H(+)(out)</text>
        <dbReference type="Rhea" id="RHEA:29091"/>
        <dbReference type="Rhea" id="RHEA-COMP:9565"/>
        <dbReference type="Rhea" id="RHEA-COMP:9566"/>
        <dbReference type="ChEBI" id="CHEBI:15378"/>
        <dbReference type="ChEBI" id="CHEBI:16389"/>
        <dbReference type="ChEBI" id="CHEBI:17976"/>
        <dbReference type="ChEBI" id="CHEBI:57540"/>
        <dbReference type="ChEBI" id="CHEBI:57945"/>
        <dbReference type="EC" id="7.1.1.2"/>
    </reaction>
</comment>
<feature type="transmembrane region" description="Helical" evidence="11">
    <location>
        <begin position="51"/>
        <end position="72"/>
    </location>
</feature>
<dbReference type="InterPro" id="IPR039428">
    <property type="entry name" value="NUOK/Mnh_C1-like"/>
</dbReference>
<keyword evidence="6 11" id="KW-1133">Transmembrane helix</keyword>
<keyword evidence="12" id="KW-0496">Mitochondrion</keyword>
<geneLocation type="mitochondrion" evidence="12"/>
<comment type="similarity">
    <text evidence="2">Belongs to the complex I subunit 4L family.</text>
</comment>
<keyword evidence="5" id="KW-1278">Translocase</keyword>
<dbReference type="CTD" id="4539"/>
<name>A0A0N7BW88_9ARAC</name>
<evidence type="ECO:0000256" key="3">
    <source>
        <dbReference type="ARBA" id="ARBA00016612"/>
    </source>
</evidence>
<organism evidence="12">
    <name type="scientific">Tetragnatha nitens</name>
    <dbReference type="NCBI Taxonomy" id="545214"/>
    <lineage>
        <taxon>Eukaryota</taxon>
        <taxon>Metazoa</taxon>
        <taxon>Ecdysozoa</taxon>
        <taxon>Arthropoda</taxon>
        <taxon>Chelicerata</taxon>
        <taxon>Arachnida</taxon>
        <taxon>Araneae</taxon>
        <taxon>Araneomorphae</taxon>
        <taxon>Entelegynae</taxon>
        <taxon>Araneoidea</taxon>
        <taxon>Tetragnathidae</taxon>
        <taxon>Tetragnatha</taxon>
    </lineage>
</organism>
<comment type="subcellular location">
    <subcellularLocation>
        <location evidence="1">Membrane</location>
        <topology evidence="1">Multi-pass membrane protein</topology>
    </subcellularLocation>
</comment>
<proteinExistence type="inferred from homology"/>
<accession>A0A0N7BW88</accession>
<dbReference type="GO" id="GO:0008137">
    <property type="term" value="F:NADH dehydrogenase (ubiquinone) activity"/>
    <property type="evidence" value="ECO:0007669"/>
    <property type="project" value="UniProtKB-EC"/>
</dbReference>
<keyword evidence="7" id="KW-0520">NAD</keyword>
<dbReference type="AlphaFoldDB" id="A0A0N7BW88"/>
<sequence length="104" mass="12114">MLMKTLFMISLMCFMWWRKNIIMILLSMEMILTILFISISSTAYMNLSLNSMFMLIMMVVGSSIGISLMVAISRLQNSINSTTIWTLTFVENYNNNSFYSTYQK</sequence>
<evidence type="ECO:0000256" key="7">
    <source>
        <dbReference type="ARBA" id="ARBA00023027"/>
    </source>
</evidence>
<evidence type="ECO:0000256" key="9">
    <source>
        <dbReference type="ARBA" id="ARBA00031586"/>
    </source>
</evidence>
<keyword evidence="8 11" id="KW-0472">Membrane</keyword>
<evidence type="ECO:0000256" key="2">
    <source>
        <dbReference type="ARBA" id="ARBA00010519"/>
    </source>
</evidence>
<evidence type="ECO:0000256" key="1">
    <source>
        <dbReference type="ARBA" id="ARBA00004141"/>
    </source>
</evidence>
<dbReference type="GO" id="GO:0016020">
    <property type="term" value="C:membrane"/>
    <property type="evidence" value="ECO:0007669"/>
    <property type="project" value="UniProtKB-SubCell"/>
</dbReference>
<evidence type="ECO:0000256" key="5">
    <source>
        <dbReference type="ARBA" id="ARBA00022967"/>
    </source>
</evidence>
<reference evidence="12" key="2">
    <citation type="journal article" date="2016" name="Int. J. Biol. Sci.">
        <title>The Complete Mitochondrial Genome of two Tetragnatha Spiders (Araneae: Tetragnathidae): Severe Truncation of tRNAs and Novel Gene Rearrangements in Araneae.</title>
        <authorList>
            <person name="Wang Z.L."/>
            <person name="Li C."/>
            <person name="Fang W.Y."/>
            <person name="Yu X.P."/>
        </authorList>
    </citation>
    <scope>NUCLEOTIDE SEQUENCE</scope>
</reference>
<dbReference type="RefSeq" id="YP_009171757.1">
    <property type="nucleotide sequence ID" value="NC_028068.1"/>
</dbReference>
<reference evidence="12" key="1">
    <citation type="submission" date="2014-12" db="EMBL/GenBank/DDBJ databases">
        <authorList>
            <person name="Jaenicke S."/>
        </authorList>
    </citation>
    <scope>NUCLEOTIDE SEQUENCE</scope>
</reference>
<dbReference type="EMBL" id="KP306790">
    <property type="protein sequence ID" value="AKG65089.1"/>
    <property type="molecule type" value="Genomic_DNA"/>
</dbReference>
<dbReference type="GeneID" id="26047151"/>
<evidence type="ECO:0000256" key="11">
    <source>
        <dbReference type="SAM" id="Phobius"/>
    </source>
</evidence>